<dbReference type="eggNOG" id="KOG0537">
    <property type="taxonomic scope" value="Eukaryota"/>
</dbReference>
<proteinExistence type="inferred from homology"/>
<dbReference type="Gene3D" id="3.20.20.70">
    <property type="entry name" value="Aldolase class I"/>
    <property type="match status" value="1"/>
</dbReference>
<keyword evidence="9" id="KW-0679">Respiratory chain</keyword>
<evidence type="ECO:0000259" key="25">
    <source>
        <dbReference type="PROSITE" id="PS50255"/>
    </source>
</evidence>
<dbReference type="GO" id="GO:0004460">
    <property type="term" value="F:L-lactate dehydrogenase (cytochrome) activity"/>
    <property type="evidence" value="ECO:0007669"/>
    <property type="project" value="UniProtKB-EC"/>
</dbReference>
<evidence type="ECO:0000256" key="9">
    <source>
        <dbReference type="ARBA" id="ARBA00022660"/>
    </source>
</evidence>
<dbReference type="PROSITE" id="PS00557">
    <property type="entry name" value="FMN_HYDROXY_ACID_DH_1"/>
    <property type="match status" value="1"/>
</dbReference>
<comment type="subunit">
    <text evidence="4">Homotetramer.</text>
</comment>
<dbReference type="HOGENOM" id="CLU_020639_1_1_1"/>
<keyword evidence="5" id="KW-0813">Transport</keyword>
<dbReference type="OrthoDB" id="1925334at2759"/>
<dbReference type="KEGG" id="ndi:NDAI_0D04710"/>
<dbReference type="EC" id="1.1.2.3" evidence="19"/>
<accession>G0WAH3</accession>
<keyword evidence="11" id="KW-0809">Transit peptide</keyword>
<dbReference type="InterPro" id="IPR018506">
    <property type="entry name" value="Cyt_B5_heme-BS"/>
</dbReference>
<evidence type="ECO:0000256" key="11">
    <source>
        <dbReference type="ARBA" id="ARBA00022946"/>
    </source>
</evidence>
<dbReference type="InterPro" id="IPR001199">
    <property type="entry name" value="Cyt_B5-like_heme/steroid-bd"/>
</dbReference>
<dbReference type="Pfam" id="PF01070">
    <property type="entry name" value="FMN_dh"/>
    <property type="match status" value="1"/>
</dbReference>
<evidence type="ECO:0000256" key="2">
    <source>
        <dbReference type="ARBA" id="ARBA00001970"/>
    </source>
</evidence>
<evidence type="ECO:0000256" key="13">
    <source>
        <dbReference type="ARBA" id="ARBA00023002"/>
    </source>
</evidence>
<dbReference type="InterPro" id="IPR037396">
    <property type="entry name" value="FMN_HAD"/>
</dbReference>
<dbReference type="Gene3D" id="3.10.120.10">
    <property type="entry name" value="Cytochrome b5-like heme/steroid binding domain"/>
    <property type="match status" value="1"/>
</dbReference>
<evidence type="ECO:0000313" key="27">
    <source>
        <dbReference type="EMBL" id="CCD24784.1"/>
    </source>
</evidence>
<evidence type="ECO:0000256" key="20">
    <source>
        <dbReference type="ARBA" id="ARBA00068515"/>
    </source>
</evidence>
<evidence type="ECO:0000256" key="22">
    <source>
        <dbReference type="ARBA" id="ARBA00078774"/>
    </source>
</evidence>
<keyword evidence="7" id="KW-0285">Flavoprotein</keyword>
<evidence type="ECO:0000256" key="10">
    <source>
        <dbReference type="ARBA" id="ARBA00022723"/>
    </source>
</evidence>
<protein>
    <recommendedName>
        <fullName evidence="20">L-lactate dehydrogenase (cytochrome)</fullName>
        <ecNumber evidence="19">1.1.2.3</ecNumber>
    </recommendedName>
    <alternativeName>
        <fullName evidence="22">Cytochrome b2</fullName>
    </alternativeName>
    <alternativeName>
        <fullName evidence="21">Flavocytochrome b2</fullName>
    </alternativeName>
    <alternativeName>
        <fullName evidence="23">L-lactate ferricytochrome c oxidoreductase</fullName>
    </alternativeName>
</protein>
<dbReference type="PROSITE" id="PS00191">
    <property type="entry name" value="CYTOCHROME_B5_1"/>
    <property type="match status" value="1"/>
</dbReference>
<comment type="cofactor">
    <cofactor evidence="2">
        <name>heme b</name>
        <dbReference type="ChEBI" id="CHEBI:60344"/>
    </cofactor>
</comment>
<dbReference type="SMART" id="SM01117">
    <property type="entry name" value="Cyt-b5"/>
    <property type="match status" value="1"/>
</dbReference>
<comment type="subcellular location">
    <subcellularLocation>
        <location evidence="3">Mitochondrion intermembrane space</location>
    </subcellularLocation>
</comment>
<dbReference type="STRING" id="1071378.G0WAH3"/>
<dbReference type="GO" id="GO:0005758">
    <property type="term" value="C:mitochondrial intermembrane space"/>
    <property type="evidence" value="ECO:0007669"/>
    <property type="project" value="UniProtKB-SubCell"/>
</dbReference>
<keyword evidence="14" id="KW-0408">Iron</keyword>
<dbReference type="PANTHER" id="PTHR10578:SF148">
    <property type="entry name" value="L-LACTATE DEHYDROGENASE (CYTOCHROME)"/>
    <property type="match status" value="1"/>
</dbReference>
<dbReference type="EMBL" id="HE580270">
    <property type="protein sequence ID" value="CCD24784.1"/>
    <property type="molecule type" value="Genomic_DNA"/>
</dbReference>
<dbReference type="PANTHER" id="PTHR10578">
    <property type="entry name" value="S -2-HYDROXY-ACID OXIDASE-RELATED"/>
    <property type="match status" value="1"/>
</dbReference>
<dbReference type="Proteomes" id="UP000000689">
    <property type="component" value="Chromosome 4"/>
</dbReference>
<dbReference type="PROSITE" id="PS50255">
    <property type="entry name" value="CYTOCHROME_B5_2"/>
    <property type="match status" value="1"/>
</dbReference>
<evidence type="ECO:0000256" key="4">
    <source>
        <dbReference type="ARBA" id="ARBA00011881"/>
    </source>
</evidence>
<dbReference type="SUPFAM" id="SSF51395">
    <property type="entry name" value="FMN-linked oxidoreductases"/>
    <property type="match status" value="1"/>
</dbReference>
<organism evidence="27 28">
    <name type="scientific">Naumovozyma dairenensis (strain ATCC 10597 / BCRC 20456 / CBS 421 / NBRC 0211 / NRRL Y-12639)</name>
    <name type="common">Saccharomyces dairenensis</name>
    <dbReference type="NCBI Taxonomy" id="1071378"/>
    <lineage>
        <taxon>Eukaryota</taxon>
        <taxon>Fungi</taxon>
        <taxon>Dikarya</taxon>
        <taxon>Ascomycota</taxon>
        <taxon>Saccharomycotina</taxon>
        <taxon>Saccharomycetes</taxon>
        <taxon>Saccharomycetales</taxon>
        <taxon>Saccharomycetaceae</taxon>
        <taxon>Naumovozyma</taxon>
    </lineage>
</organism>
<keyword evidence="6" id="KW-0349">Heme</keyword>
<dbReference type="OMA" id="RIWFRPK"/>
<evidence type="ECO:0000256" key="7">
    <source>
        <dbReference type="ARBA" id="ARBA00022630"/>
    </source>
</evidence>
<gene>
    <name evidence="27" type="primary">NDAI0D04710</name>
    <name evidence="27" type="ordered locus">NDAI_0D04710</name>
</gene>
<comment type="similarity">
    <text evidence="17">In the C-terminal section; belongs to the FMN-dependent alpha-hydroxy acid dehydrogenase family.</text>
</comment>
<dbReference type="Pfam" id="PF00173">
    <property type="entry name" value="Cyt-b5"/>
    <property type="match status" value="1"/>
</dbReference>
<evidence type="ECO:0000256" key="17">
    <source>
        <dbReference type="ARBA" id="ARBA00061137"/>
    </source>
</evidence>
<dbReference type="FunFam" id="3.20.20.70:FF:000062">
    <property type="entry name" value="Cytochrome b2, mitochondrial, putative"/>
    <property type="match status" value="1"/>
</dbReference>
<keyword evidence="10" id="KW-0479">Metal-binding</keyword>
<dbReference type="RefSeq" id="XP_003670027.1">
    <property type="nucleotide sequence ID" value="XM_003669979.1"/>
</dbReference>
<keyword evidence="12" id="KW-0249">Electron transport</keyword>
<comment type="cofactor">
    <cofactor evidence="1">
        <name>FMN</name>
        <dbReference type="ChEBI" id="CHEBI:58210"/>
    </cofactor>
</comment>
<evidence type="ECO:0000256" key="14">
    <source>
        <dbReference type="ARBA" id="ARBA00023004"/>
    </source>
</evidence>
<keyword evidence="8" id="KW-0288">FMN</keyword>
<dbReference type="SUPFAM" id="SSF55856">
    <property type="entry name" value="Cytochrome b5-like heme/steroid binding domain"/>
    <property type="match status" value="1"/>
</dbReference>
<dbReference type="InterPro" id="IPR037458">
    <property type="entry name" value="L-MDH/L-LDH_FMN-bd"/>
</dbReference>
<evidence type="ECO:0000256" key="1">
    <source>
        <dbReference type="ARBA" id="ARBA00001917"/>
    </source>
</evidence>
<feature type="compositionally biased region" description="Basic and acidic residues" evidence="24">
    <location>
        <begin position="393"/>
        <end position="406"/>
    </location>
</feature>
<comment type="similarity">
    <text evidence="18">In the N-terminal section; belongs to the cytochrome b5 family.</text>
</comment>
<evidence type="ECO:0000256" key="24">
    <source>
        <dbReference type="SAM" id="MobiDB-lite"/>
    </source>
</evidence>
<dbReference type="InterPro" id="IPR036400">
    <property type="entry name" value="Cyt_B5-like_heme/steroid_sf"/>
</dbReference>
<evidence type="ECO:0000256" key="6">
    <source>
        <dbReference type="ARBA" id="ARBA00022617"/>
    </source>
</evidence>
<evidence type="ECO:0000256" key="8">
    <source>
        <dbReference type="ARBA" id="ARBA00022643"/>
    </source>
</evidence>
<keyword evidence="15" id="KW-0496">Mitochondrion</keyword>
<dbReference type="GO" id="GO:0020037">
    <property type="term" value="F:heme binding"/>
    <property type="evidence" value="ECO:0007669"/>
    <property type="project" value="InterPro"/>
</dbReference>
<dbReference type="GeneID" id="11495187"/>
<evidence type="ECO:0000256" key="5">
    <source>
        <dbReference type="ARBA" id="ARBA00022448"/>
    </source>
</evidence>
<dbReference type="InterPro" id="IPR008259">
    <property type="entry name" value="FMN_hydac_DH_AS"/>
</dbReference>
<dbReference type="CDD" id="cd02922">
    <property type="entry name" value="FCB2_FMN"/>
    <property type="match status" value="1"/>
</dbReference>
<keyword evidence="13" id="KW-0560">Oxidoreductase</keyword>
<evidence type="ECO:0000313" key="28">
    <source>
        <dbReference type="Proteomes" id="UP000000689"/>
    </source>
</evidence>
<dbReference type="GO" id="GO:0006089">
    <property type="term" value="P:lactate metabolic process"/>
    <property type="evidence" value="ECO:0007669"/>
    <property type="project" value="TreeGrafter"/>
</dbReference>
<evidence type="ECO:0000256" key="15">
    <source>
        <dbReference type="ARBA" id="ARBA00023128"/>
    </source>
</evidence>
<dbReference type="eggNOG" id="KOG0538">
    <property type="taxonomic scope" value="Eukaryota"/>
</dbReference>
<evidence type="ECO:0000256" key="3">
    <source>
        <dbReference type="ARBA" id="ARBA00004569"/>
    </source>
</evidence>
<feature type="domain" description="FMN hydroxy acid dehydrogenase" evidence="26">
    <location>
        <begin position="202"/>
        <end position="579"/>
    </location>
</feature>
<dbReference type="GO" id="GO:0046872">
    <property type="term" value="F:metal ion binding"/>
    <property type="evidence" value="ECO:0007669"/>
    <property type="project" value="UniProtKB-KW"/>
</dbReference>
<dbReference type="AlphaFoldDB" id="G0WAH3"/>
<dbReference type="PROSITE" id="PS51349">
    <property type="entry name" value="FMN_HYDROXY_ACID_DH_2"/>
    <property type="match status" value="1"/>
</dbReference>
<evidence type="ECO:0000256" key="19">
    <source>
        <dbReference type="ARBA" id="ARBA00066458"/>
    </source>
</evidence>
<dbReference type="InterPro" id="IPR000262">
    <property type="entry name" value="FMN-dep_DH"/>
</dbReference>
<dbReference type="FunFam" id="3.10.120.10:FF:000009">
    <property type="entry name" value="Cytochrome b2, mitochondrial, putative"/>
    <property type="match status" value="1"/>
</dbReference>
<feature type="region of interest" description="Disordered" evidence="24">
    <location>
        <begin position="393"/>
        <end position="414"/>
    </location>
</feature>
<evidence type="ECO:0000256" key="21">
    <source>
        <dbReference type="ARBA" id="ARBA00075949"/>
    </source>
</evidence>
<evidence type="ECO:0000256" key="18">
    <source>
        <dbReference type="ARBA" id="ARBA00061589"/>
    </source>
</evidence>
<evidence type="ECO:0000256" key="16">
    <source>
        <dbReference type="ARBA" id="ARBA00052399"/>
    </source>
</evidence>
<evidence type="ECO:0000256" key="23">
    <source>
        <dbReference type="ARBA" id="ARBA00078938"/>
    </source>
</evidence>
<feature type="domain" description="Cytochrome b5 heme-binding" evidence="25">
    <location>
        <begin position="93"/>
        <end position="170"/>
    </location>
</feature>
<comment type="catalytic activity">
    <reaction evidence="16">
        <text>(S)-lactate + 2 Fe(III)-[cytochrome c] = 2 Fe(II)-[cytochrome c] + pyruvate + 2 H(+)</text>
        <dbReference type="Rhea" id="RHEA:19909"/>
        <dbReference type="Rhea" id="RHEA-COMP:10350"/>
        <dbReference type="Rhea" id="RHEA-COMP:14399"/>
        <dbReference type="ChEBI" id="CHEBI:15361"/>
        <dbReference type="ChEBI" id="CHEBI:15378"/>
        <dbReference type="ChEBI" id="CHEBI:16651"/>
        <dbReference type="ChEBI" id="CHEBI:29033"/>
        <dbReference type="ChEBI" id="CHEBI:29034"/>
        <dbReference type="EC" id="1.1.2.3"/>
    </reaction>
    <physiologicalReaction direction="left-to-right" evidence="16">
        <dbReference type="Rhea" id="RHEA:19910"/>
    </physiologicalReaction>
</comment>
<evidence type="ECO:0000259" key="26">
    <source>
        <dbReference type="PROSITE" id="PS51349"/>
    </source>
</evidence>
<dbReference type="InterPro" id="IPR013785">
    <property type="entry name" value="Aldolase_TIM"/>
</dbReference>
<keyword evidence="28" id="KW-1185">Reference proteome</keyword>
<evidence type="ECO:0000256" key="12">
    <source>
        <dbReference type="ARBA" id="ARBA00022982"/>
    </source>
</evidence>
<sequence>MNRSGTLLLTKKLPGVGKLVSRGTAVDINAGTKYYSKASTKIFRSKYNGSYSNSKKVNWSLALATIAAATVSLTLSPWNASQISNDANINDEKPLISPDEVAKHHTPADCWVVIHDKVYDLTSFIPIHPGGPDIIKSNAGKDVTNIFGPIHAPGVIEKYLPPRCYLGPLESPMPSHLVCDPYTPGESKADIIRKLELRKNLPPLNSLVNLYDFEKLASKILSNQAWAYYSSGAEDEISYRENHSAYRRIFFKPRILVDVSKVDTNTEMLGSKTDVPFYVSATALCKLGNPREGEKDIARGCGQGSTKVPQMISTLASCSVDEIVEAAPSKDQIEWYQVYVNSDRKITKDMIKHVEKLGIKALFVTVDAPSLGRREKDLKIKFLGSDQGAKVMKENPEIVNQDKNDNDSEPANGASRALSKFIDPSLTWNDIMEMRKWTKLPIVIKGVQRVEDVVKAAEVGVNGVVLSNHGGRQLDYSRPPIELLAEAMPILKEKQLDDKLELYVDGGIRRGTDVLKALCLGAKGVGLGRPFLYANSCYGKDGVQRAIEMLTEELEMSMRLLGVTSIKDLSSDLLDLTNLKGRSVNVSKDYLFDNVYRTNTLASFQNGYDDDDDDDD</sequence>
<name>G0WAH3_NAUDC</name>
<reference evidence="27 28" key="1">
    <citation type="journal article" date="2011" name="Proc. Natl. Acad. Sci. U.S.A.">
        <title>Evolutionary erosion of yeast sex chromosomes by mating-type switching accidents.</title>
        <authorList>
            <person name="Gordon J.L."/>
            <person name="Armisen D."/>
            <person name="Proux-Wera E."/>
            <person name="Oheigeartaigh S.S."/>
            <person name="Byrne K.P."/>
            <person name="Wolfe K.H."/>
        </authorList>
    </citation>
    <scope>NUCLEOTIDE SEQUENCE [LARGE SCALE GENOMIC DNA]</scope>
    <source>
        <strain evidence="28">ATCC 10597 / BCRC 20456 / CBS 421 / NBRC 0211 / NRRL Y-12639</strain>
    </source>
</reference>